<reference evidence="2 3" key="1">
    <citation type="submission" date="2024-03" db="EMBL/GenBank/DDBJ databases">
        <title>Novel species of the genus Variovorax.</title>
        <authorList>
            <person name="Liu Q."/>
            <person name="Xin Y.-H."/>
        </authorList>
    </citation>
    <scope>NUCLEOTIDE SEQUENCE [LARGE SCALE GENOMIC DNA]</scope>
    <source>
        <strain evidence="2 3">KACC 18900</strain>
    </source>
</reference>
<dbReference type="EMBL" id="JBBKZT010000001">
    <property type="protein sequence ID" value="MEJ8845516.1"/>
    <property type="molecule type" value="Genomic_DNA"/>
</dbReference>
<keyword evidence="1" id="KW-0472">Membrane</keyword>
<dbReference type="RefSeq" id="WP_340340680.1">
    <property type="nucleotide sequence ID" value="NZ_JBBKZT010000001.1"/>
</dbReference>
<keyword evidence="1" id="KW-0812">Transmembrane</keyword>
<feature type="transmembrane region" description="Helical" evidence="1">
    <location>
        <begin position="35"/>
        <end position="61"/>
    </location>
</feature>
<proteinExistence type="predicted"/>
<comment type="caution">
    <text evidence="2">The sequence shown here is derived from an EMBL/GenBank/DDBJ whole genome shotgun (WGS) entry which is preliminary data.</text>
</comment>
<sequence length="71" mass="7112">MTVPPRADGTGLGDLPGGSLDVRARAMANASLVPVIALFLLGIALVSGAAVDVFLSAAATLPQAIWPMLGR</sequence>
<accession>A0ABU8WDF1</accession>
<keyword evidence="3" id="KW-1185">Reference proteome</keyword>
<organism evidence="2 3">
    <name type="scientific">Variovorax rhizosphaerae</name>
    <dbReference type="NCBI Taxonomy" id="1836200"/>
    <lineage>
        <taxon>Bacteria</taxon>
        <taxon>Pseudomonadati</taxon>
        <taxon>Pseudomonadota</taxon>
        <taxon>Betaproteobacteria</taxon>
        <taxon>Burkholderiales</taxon>
        <taxon>Comamonadaceae</taxon>
        <taxon>Variovorax</taxon>
    </lineage>
</organism>
<evidence type="ECO:0000313" key="3">
    <source>
        <dbReference type="Proteomes" id="UP001385892"/>
    </source>
</evidence>
<keyword evidence="1" id="KW-1133">Transmembrane helix</keyword>
<evidence type="ECO:0000313" key="2">
    <source>
        <dbReference type="EMBL" id="MEJ8845516.1"/>
    </source>
</evidence>
<evidence type="ECO:0000256" key="1">
    <source>
        <dbReference type="SAM" id="Phobius"/>
    </source>
</evidence>
<gene>
    <name evidence="2" type="ORF">WKW82_02585</name>
</gene>
<name>A0ABU8WDF1_9BURK</name>
<evidence type="ECO:0008006" key="4">
    <source>
        <dbReference type="Google" id="ProtNLM"/>
    </source>
</evidence>
<protein>
    <recommendedName>
        <fullName evidence="4">ABC transporter permease</fullName>
    </recommendedName>
</protein>
<dbReference type="Proteomes" id="UP001385892">
    <property type="component" value="Unassembled WGS sequence"/>
</dbReference>